<protein>
    <submittedName>
        <fullName evidence="1">Uncharacterized protein</fullName>
    </submittedName>
</protein>
<organism evidence="1 2">
    <name type="scientific">Beta vulgaris subsp. vulgaris</name>
    <name type="common">Beet</name>
    <dbReference type="NCBI Taxonomy" id="3555"/>
    <lineage>
        <taxon>Eukaryota</taxon>
        <taxon>Viridiplantae</taxon>
        <taxon>Streptophyta</taxon>
        <taxon>Embryophyta</taxon>
        <taxon>Tracheophyta</taxon>
        <taxon>Spermatophyta</taxon>
        <taxon>Magnoliopsida</taxon>
        <taxon>eudicotyledons</taxon>
        <taxon>Gunneridae</taxon>
        <taxon>Pentapetalae</taxon>
        <taxon>Caryophyllales</taxon>
        <taxon>Chenopodiaceae</taxon>
        <taxon>Betoideae</taxon>
        <taxon>Beta</taxon>
    </lineage>
</organism>
<accession>A0A0J8B8K8</accession>
<dbReference type="AlphaFoldDB" id="A0A0J8B8K8"/>
<sequence length="35" mass="3255">MIFSCADGASGDKDNVTHVEHGAACAAACGAGCGG</sequence>
<keyword evidence="2" id="KW-1185">Reference proteome</keyword>
<dbReference type="EMBL" id="KQ090329">
    <property type="protein sequence ID" value="KMS97316.1"/>
    <property type="molecule type" value="Genomic_DNA"/>
</dbReference>
<name>A0A0J8B8K8_BETVV</name>
<proteinExistence type="predicted"/>
<reference evidence="1 2" key="1">
    <citation type="journal article" date="2014" name="Nature">
        <title>The genome of the recently domesticated crop plant sugar beet (Beta vulgaris).</title>
        <authorList>
            <person name="Dohm J.C."/>
            <person name="Minoche A.E."/>
            <person name="Holtgrawe D."/>
            <person name="Capella-Gutierrez S."/>
            <person name="Zakrzewski F."/>
            <person name="Tafer H."/>
            <person name="Rupp O."/>
            <person name="Sorensen T.R."/>
            <person name="Stracke R."/>
            <person name="Reinhardt R."/>
            <person name="Goesmann A."/>
            <person name="Kraft T."/>
            <person name="Schulz B."/>
            <person name="Stadler P.F."/>
            <person name="Schmidt T."/>
            <person name="Gabaldon T."/>
            <person name="Lehrach H."/>
            <person name="Weisshaar B."/>
            <person name="Himmelbauer H."/>
        </authorList>
    </citation>
    <scope>NUCLEOTIDE SEQUENCE [LARGE SCALE GENOMIC DNA]</scope>
    <source>
        <tissue evidence="1">Taproot</tissue>
    </source>
</reference>
<evidence type="ECO:0000313" key="2">
    <source>
        <dbReference type="Proteomes" id="UP000035740"/>
    </source>
</evidence>
<dbReference type="Gramene" id="KMS97316">
    <property type="protein sequence ID" value="KMS97316"/>
    <property type="gene ID" value="BVRB_6g156240"/>
</dbReference>
<dbReference type="Proteomes" id="UP000035740">
    <property type="component" value="Unassembled WGS sequence"/>
</dbReference>
<evidence type="ECO:0000313" key="1">
    <source>
        <dbReference type="EMBL" id="KMS97316.1"/>
    </source>
</evidence>
<gene>
    <name evidence="1" type="ORF">BVRB_6g156240</name>
</gene>